<accession>A0A4Q8QB31</accession>
<protein>
    <submittedName>
        <fullName evidence="2">SRPBCC family protein</fullName>
    </submittedName>
</protein>
<reference evidence="2 3" key="1">
    <citation type="submission" date="2019-02" db="EMBL/GenBank/DDBJ databases">
        <title>Draft genome sequence of Muricauda sp. 176CP4-71.</title>
        <authorList>
            <person name="Park J.-S."/>
        </authorList>
    </citation>
    <scope>NUCLEOTIDE SEQUENCE [LARGE SCALE GENOMIC DNA]</scope>
    <source>
        <strain evidence="2 3">176CP4-71</strain>
    </source>
</reference>
<proteinExistence type="predicted"/>
<dbReference type="Pfam" id="PF10604">
    <property type="entry name" value="Polyketide_cyc2"/>
    <property type="match status" value="1"/>
</dbReference>
<evidence type="ECO:0000313" key="2">
    <source>
        <dbReference type="EMBL" id="TAI46864.1"/>
    </source>
</evidence>
<gene>
    <name evidence="2" type="ORF">EW142_09180</name>
</gene>
<dbReference type="CDD" id="cd07821">
    <property type="entry name" value="PYR_PYL_RCAR_like"/>
    <property type="match status" value="1"/>
</dbReference>
<dbReference type="AlphaFoldDB" id="A0A4Q8QB31"/>
<dbReference type="OrthoDB" id="1163489at2"/>
<keyword evidence="1" id="KW-0732">Signal</keyword>
<feature type="chain" id="PRO_5020180169" evidence="1">
    <location>
        <begin position="25"/>
        <end position="175"/>
    </location>
</feature>
<dbReference type="SUPFAM" id="SSF55961">
    <property type="entry name" value="Bet v1-like"/>
    <property type="match status" value="1"/>
</dbReference>
<name>A0A4Q8QB31_9FLAO</name>
<sequence>MNIRKSIFTLALAIAGLISNQVNAQSADANKTYTRVVDASADAVWTVLRKMDEIQNYSQTIARLDWKGPKDVGGQRVCYSPDGKGFFKENIVDYNDTNRTYSYSVVEGVPIKGMVNTWNVLDLGYNKSMVVWTTKFEKFMDNPQMTKDQFFGFIDQTLDEMVGNVIAEAKMGAKM</sequence>
<comment type="caution">
    <text evidence="2">The sequence shown here is derived from an EMBL/GenBank/DDBJ whole genome shotgun (WGS) entry which is preliminary data.</text>
</comment>
<feature type="signal peptide" evidence="1">
    <location>
        <begin position="1"/>
        <end position="24"/>
    </location>
</feature>
<dbReference type="InterPro" id="IPR023393">
    <property type="entry name" value="START-like_dom_sf"/>
</dbReference>
<evidence type="ECO:0000256" key="1">
    <source>
        <dbReference type="SAM" id="SignalP"/>
    </source>
</evidence>
<evidence type="ECO:0000313" key="3">
    <source>
        <dbReference type="Proteomes" id="UP000291981"/>
    </source>
</evidence>
<dbReference type="RefSeq" id="WP_130613038.1">
    <property type="nucleotide sequence ID" value="NZ_SGIU01000002.1"/>
</dbReference>
<dbReference type="InterPro" id="IPR019587">
    <property type="entry name" value="Polyketide_cyclase/dehydratase"/>
</dbReference>
<dbReference type="Gene3D" id="3.30.530.20">
    <property type="match status" value="1"/>
</dbReference>
<keyword evidence="3" id="KW-1185">Reference proteome</keyword>
<dbReference type="Proteomes" id="UP000291981">
    <property type="component" value="Unassembled WGS sequence"/>
</dbReference>
<dbReference type="EMBL" id="SGIU01000002">
    <property type="protein sequence ID" value="TAI46864.1"/>
    <property type="molecule type" value="Genomic_DNA"/>
</dbReference>
<organism evidence="2 3">
    <name type="scientific">Flagellimonas allohymeniacidonis</name>
    <dbReference type="NCBI Taxonomy" id="2517819"/>
    <lineage>
        <taxon>Bacteria</taxon>
        <taxon>Pseudomonadati</taxon>
        <taxon>Bacteroidota</taxon>
        <taxon>Flavobacteriia</taxon>
        <taxon>Flavobacteriales</taxon>
        <taxon>Flavobacteriaceae</taxon>
        <taxon>Flagellimonas</taxon>
    </lineage>
</organism>